<dbReference type="SUPFAM" id="SSF52980">
    <property type="entry name" value="Restriction endonuclease-like"/>
    <property type="match status" value="1"/>
</dbReference>
<comment type="caution">
    <text evidence="1">The sequence shown here is derived from an EMBL/GenBank/DDBJ whole genome shotgun (WGS) entry which is preliminary data.</text>
</comment>
<organism evidence="1 2">
    <name type="scientific">Roseomonas elaeocarpi</name>
    <dbReference type="NCBI Taxonomy" id="907779"/>
    <lineage>
        <taxon>Bacteria</taxon>
        <taxon>Pseudomonadati</taxon>
        <taxon>Pseudomonadota</taxon>
        <taxon>Alphaproteobacteria</taxon>
        <taxon>Acetobacterales</taxon>
        <taxon>Roseomonadaceae</taxon>
        <taxon>Roseomonas</taxon>
    </lineage>
</organism>
<evidence type="ECO:0000313" key="2">
    <source>
        <dbReference type="Proteomes" id="UP001589865"/>
    </source>
</evidence>
<evidence type="ECO:0008006" key="3">
    <source>
        <dbReference type="Google" id="ProtNLM"/>
    </source>
</evidence>
<proteinExistence type="predicted"/>
<dbReference type="InterPro" id="IPR011335">
    <property type="entry name" value="Restrct_endonuc-II-like"/>
</dbReference>
<name>A0ABV6JWC1_9PROT</name>
<protein>
    <recommendedName>
        <fullName evidence="3">Restriction endonuclease</fullName>
    </recommendedName>
</protein>
<dbReference type="RefSeq" id="WP_377045504.1">
    <property type="nucleotide sequence ID" value="NZ_JBHLUN010000010.1"/>
</dbReference>
<keyword evidence="2" id="KW-1185">Reference proteome</keyword>
<dbReference type="Proteomes" id="UP001589865">
    <property type="component" value="Unassembled WGS sequence"/>
</dbReference>
<accession>A0ABV6JWC1</accession>
<sequence>MDWQDDEVLRAINWLTSFADKRSFFERMEAVRSRFLEARSAWTSGELVSLYNLRDAAAWYMFQANAYAQERLHWIPEEAARIVPSLTRIAMELGDLSSISGVEERVSRFMNAERAQPDGGLFELLVALAYKRHGWKVEFVPEMPGIARTYDIKVEKGRRRWAVECKRLNRSGYEMKEKMRGKQLAKPLHELALNASRSVVVQVAYKVELHEVPDDYLVRHLRTFLGGTAPHAWSDSEGRGVIRDVNWGLAHKVLAADDVYYGSSRMIELLVGRYNHDFSHSMAAKWRPSERSPFWAEAVYQASVVSWLSASADAVFKKAGHFRKVVAGAAGQIQCDRPGVVHVGVESWGGTTTDAIRHFLNAKEMRDFDASGSRLRWVYADYLAPEVTTRSYESWAVEETVVSYRIGRHSVGEPLPGHMLLTPENRSRHGVHWASI</sequence>
<evidence type="ECO:0000313" key="1">
    <source>
        <dbReference type="EMBL" id="MFC0409760.1"/>
    </source>
</evidence>
<dbReference type="EMBL" id="JBHLUN010000010">
    <property type="protein sequence ID" value="MFC0409760.1"/>
    <property type="molecule type" value="Genomic_DNA"/>
</dbReference>
<reference evidence="1 2" key="1">
    <citation type="submission" date="2024-09" db="EMBL/GenBank/DDBJ databases">
        <authorList>
            <person name="Sun Q."/>
            <person name="Mori K."/>
        </authorList>
    </citation>
    <scope>NUCLEOTIDE SEQUENCE [LARGE SCALE GENOMIC DNA]</scope>
    <source>
        <strain evidence="1 2">TBRC 5777</strain>
    </source>
</reference>
<gene>
    <name evidence="1" type="ORF">ACFFGY_16020</name>
</gene>